<evidence type="ECO:0000256" key="15">
    <source>
        <dbReference type="SAM" id="MobiDB-lite"/>
    </source>
</evidence>
<dbReference type="PANTHER" id="PTHR12639:SF6">
    <property type="entry name" value="VITAMIN K-DEPENDENT GAMMA-CARBOXYLASE"/>
    <property type="match status" value="1"/>
</dbReference>
<reference evidence="19" key="1">
    <citation type="submission" date="2025-08" db="UniProtKB">
        <authorList>
            <consortium name="RefSeq"/>
        </authorList>
    </citation>
    <scope>IDENTIFICATION</scope>
    <source>
        <tissue evidence="19">Sperm</tissue>
    </source>
</reference>
<dbReference type="CDD" id="cd02208">
    <property type="entry name" value="cupin_RmlC-like"/>
    <property type="match status" value="1"/>
</dbReference>
<keyword evidence="6 16" id="KW-1133">Transmembrane helix</keyword>
<keyword evidence="7" id="KW-0007">Acetylation</keyword>
<evidence type="ECO:0000256" key="5">
    <source>
        <dbReference type="ARBA" id="ARBA00022824"/>
    </source>
</evidence>
<dbReference type="GO" id="GO:0005789">
    <property type="term" value="C:endoplasmic reticulum membrane"/>
    <property type="evidence" value="ECO:0007669"/>
    <property type="project" value="UniProtKB-SubCell"/>
</dbReference>
<feature type="region of interest" description="Disordered" evidence="15">
    <location>
        <begin position="680"/>
        <end position="720"/>
    </location>
</feature>
<dbReference type="InterPro" id="IPR011020">
    <property type="entry name" value="HTTM-like"/>
</dbReference>
<evidence type="ECO:0000256" key="4">
    <source>
        <dbReference type="ARBA" id="ARBA00022692"/>
    </source>
</evidence>
<evidence type="ECO:0000256" key="11">
    <source>
        <dbReference type="ARBA" id="ARBA00030083"/>
    </source>
</evidence>
<sequence>MGDSLLLSDLRSSWRSWRSWGSWWSWGSWVRLMSRPCDPSSLATFRIAFGLLMVLDVPQERGLASLDLRFPEPHEGTCRFPLFDFLRPLSQDGMYALYLVMWAGAVGMTLGCVYRVSCVMFVVPYWFLFALDKSSWNNHSYLYGLIATQLTVCDAHRFWSVDAMMRRGLANTHVPLWNYWLLRFQIFVVYFIAGLKKMDSDWLMGYSMGNLSRHWLFSPFKVVLSEEWTSLLVIHGCGFLLDLSAGFLLLLDATRPLALTALTYFHAMNSQLFNIGMFPYAMIATSALFCSHDWPRKLLARLPECTVPWCRPFLLPPGWSPSCLYPAPRHSGRDLPPAPSSTSSSSAAKDCGGGSEGGGTSCSAAKDCGGGRKGDGPPTVAGWRHRVAAALILVFACEQLLLPYSHFITKGYNNWTNGLYGYSWDMMVHSRSHQHVKVTYRDRVTGNTGFLNPGVWTQTRRWKDHADMLKQYSVCLAERLREFNISDPEIYFDVWVSLNDRFQQRLYDPRVDILRADWSPFRPTPWLLPLLVELSPWRRRLAEIEGRLGNGTEVVFIADFPGLHLENFVGADLEAARITVLSGAVTVETVATATNVTLGEGESTEVPSGAFHRVYTVSEGPSCYLYEYENRTEAEMVRHTRRLLEAWQARESDVPAGPPLDSAWLSAEIATILNDAPATAAATDGVQQHQQHGAGAEGAVGGAGGGAGGGEGGAEEGGGAPDWRVEALLRRFAAEESRSRRRGEPLRQRAARFLHKKFFVFRKSLLKTAFAVRNLLLGRPSAAQLQWEDDLAGAGGAQRPSRSEL</sequence>
<dbReference type="InterPro" id="IPR053934">
    <property type="entry name" value="HTTM_dom"/>
</dbReference>
<keyword evidence="8 16" id="KW-0472">Membrane</keyword>
<evidence type="ECO:0000256" key="10">
    <source>
        <dbReference type="ARBA" id="ARBA00023239"/>
    </source>
</evidence>
<evidence type="ECO:0000256" key="6">
    <source>
        <dbReference type="ARBA" id="ARBA00022989"/>
    </source>
</evidence>
<dbReference type="RefSeq" id="XP_032834607.1">
    <property type="nucleotide sequence ID" value="XM_032978716.1"/>
</dbReference>
<organism evidence="18 19">
    <name type="scientific">Petromyzon marinus</name>
    <name type="common">Sea lamprey</name>
    <dbReference type="NCBI Taxonomy" id="7757"/>
    <lineage>
        <taxon>Eukaryota</taxon>
        <taxon>Metazoa</taxon>
        <taxon>Chordata</taxon>
        <taxon>Craniata</taxon>
        <taxon>Vertebrata</taxon>
        <taxon>Cyclostomata</taxon>
        <taxon>Hyperoartia</taxon>
        <taxon>Petromyzontiformes</taxon>
        <taxon>Petromyzontidae</taxon>
        <taxon>Petromyzon</taxon>
    </lineage>
</organism>
<evidence type="ECO:0000256" key="7">
    <source>
        <dbReference type="ARBA" id="ARBA00022990"/>
    </source>
</evidence>
<dbReference type="PANTHER" id="PTHR12639">
    <property type="entry name" value="VITAMIN K-DEPENDENT GAMMA-CARBOXYLASE"/>
    <property type="match status" value="1"/>
</dbReference>
<dbReference type="AlphaFoldDB" id="A0AAJ7XHR0"/>
<dbReference type="EC" id="4.1.1.90" evidence="2"/>
<feature type="region of interest" description="Disordered" evidence="15">
    <location>
        <begin position="334"/>
        <end position="357"/>
    </location>
</feature>
<evidence type="ECO:0000256" key="3">
    <source>
        <dbReference type="ARBA" id="ARBA00017054"/>
    </source>
</evidence>
<feature type="transmembrane region" description="Helical" evidence="16">
    <location>
        <begin position="228"/>
        <end position="251"/>
    </location>
</feature>
<evidence type="ECO:0000256" key="1">
    <source>
        <dbReference type="ARBA" id="ARBA00004477"/>
    </source>
</evidence>
<comment type="subcellular location">
    <subcellularLocation>
        <location evidence="1">Endoplasmic reticulum membrane</location>
        <topology evidence="1">Multi-pass membrane protein</topology>
    </subcellularLocation>
</comment>
<dbReference type="GO" id="GO:0019842">
    <property type="term" value="F:vitamin binding"/>
    <property type="evidence" value="ECO:0007669"/>
    <property type="project" value="TreeGrafter"/>
</dbReference>
<dbReference type="Pfam" id="PF22777">
    <property type="entry name" value="VKGC_lumenal_dom"/>
    <property type="match status" value="1"/>
</dbReference>
<evidence type="ECO:0000256" key="9">
    <source>
        <dbReference type="ARBA" id="ARBA00023157"/>
    </source>
</evidence>
<evidence type="ECO:0000313" key="18">
    <source>
        <dbReference type="Proteomes" id="UP001318040"/>
    </source>
</evidence>
<feature type="compositionally biased region" description="Gly residues" evidence="15">
    <location>
        <begin position="695"/>
        <end position="720"/>
    </location>
</feature>
<dbReference type="CTD" id="2677"/>
<keyword evidence="9" id="KW-1015">Disulfide bond</keyword>
<keyword evidence="18" id="KW-1185">Reference proteome</keyword>
<protein>
    <recommendedName>
        <fullName evidence="3">Vitamin K-dependent gamma-carboxylase</fullName>
        <ecNumber evidence="2">4.1.1.90</ecNumber>
    </recommendedName>
    <alternativeName>
        <fullName evidence="11">Gamma-glutamyl carboxylase</fullName>
    </alternativeName>
    <alternativeName>
        <fullName evidence="12">Peptidyl-glutamate 4-carboxylase</fullName>
    </alternativeName>
    <alternativeName>
        <fullName evidence="13">Vitamin K gamma glutamyl carboxylase</fullName>
    </alternativeName>
</protein>
<dbReference type="Proteomes" id="UP001318040">
    <property type="component" value="Chromosome 68"/>
</dbReference>
<dbReference type="GO" id="GO:0008488">
    <property type="term" value="F:gamma-glutamyl carboxylase activity"/>
    <property type="evidence" value="ECO:0007669"/>
    <property type="project" value="UniProtKB-EC"/>
</dbReference>
<accession>A0AAJ7XHR0</accession>
<feature type="transmembrane region" description="Helical" evidence="16">
    <location>
        <begin position="95"/>
        <end position="128"/>
    </location>
</feature>
<evidence type="ECO:0000313" key="19">
    <source>
        <dbReference type="RefSeq" id="XP_032834607.1"/>
    </source>
</evidence>
<keyword evidence="4 16" id="KW-0812">Transmembrane</keyword>
<evidence type="ECO:0000256" key="8">
    <source>
        <dbReference type="ARBA" id="ARBA00023136"/>
    </source>
</evidence>
<proteinExistence type="predicted"/>
<evidence type="ECO:0000259" key="17">
    <source>
        <dbReference type="SMART" id="SM00752"/>
    </source>
</evidence>
<gene>
    <name evidence="19" type="primary">GGCX</name>
</gene>
<dbReference type="Pfam" id="PF05090">
    <property type="entry name" value="HTTM"/>
    <property type="match status" value="1"/>
</dbReference>
<comment type="catalytic activity">
    <reaction evidence="14">
        <text>4-carboxy-L-glutamyl-[protein] + 2,3-epoxyphylloquinone + H2O + H(+) = phylloquinol + L-glutamyl-[protein] + CO2 + O2</text>
        <dbReference type="Rhea" id="RHEA:45140"/>
        <dbReference type="Rhea" id="RHEA-COMP:10208"/>
        <dbReference type="Rhea" id="RHEA-COMP:11094"/>
        <dbReference type="ChEBI" id="CHEBI:15377"/>
        <dbReference type="ChEBI" id="CHEBI:15378"/>
        <dbReference type="ChEBI" id="CHEBI:15379"/>
        <dbReference type="ChEBI" id="CHEBI:15759"/>
        <dbReference type="ChEBI" id="CHEBI:16526"/>
        <dbReference type="ChEBI" id="CHEBI:28433"/>
        <dbReference type="ChEBI" id="CHEBI:29973"/>
        <dbReference type="ChEBI" id="CHEBI:84990"/>
        <dbReference type="EC" id="4.1.1.90"/>
    </reaction>
    <physiologicalReaction direction="right-to-left" evidence="14">
        <dbReference type="Rhea" id="RHEA:45142"/>
    </physiologicalReaction>
</comment>
<dbReference type="KEGG" id="pmrn:116956866"/>
<dbReference type="InterPro" id="IPR007782">
    <property type="entry name" value="VKG_COase"/>
</dbReference>
<evidence type="ECO:0000256" key="14">
    <source>
        <dbReference type="ARBA" id="ARBA00048415"/>
    </source>
</evidence>
<feature type="transmembrane region" description="Helical" evidence="16">
    <location>
        <begin position="180"/>
        <end position="198"/>
    </location>
</feature>
<evidence type="ECO:0000256" key="12">
    <source>
        <dbReference type="ARBA" id="ARBA00030249"/>
    </source>
</evidence>
<dbReference type="InterPro" id="IPR053935">
    <property type="entry name" value="VKGC_lumenal_dom"/>
</dbReference>
<evidence type="ECO:0000256" key="13">
    <source>
        <dbReference type="ARBA" id="ARBA00032107"/>
    </source>
</evidence>
<feature type="domain" description="HTTM-like" evidence="17">
    <location>
        <begin position="34"/>
        <end position="294"/>
    </location>
</feature>
<dbReference type="InterPro" id="IPR011051">
    <property type="entry name" value="RmlC_Cupin_sf"/>
</dbReference>
<feature type="transmembrane region" description="Helical" evidence="16">
    <location>
        <begin position="272"/>
        <end position="289"/>
    </location>
</feature>
<dbReference type="SUPFAM" id="SSF51182">
    <property type="entry name" value="RmlC-like cupins"/>
    <property type="match status" value="1"/>
</dbReference>
<evidence type="ECO:0000256" key="16">
    <source>
        <dbReference type="SAM" id="Phobius"/>
    </source>
</evidence>
<dbReference type="SMART" id="SM00752">
    <property type="entry name" value="HTTM"/>
    <property type="match status" value="1"/>
</dbReference>
<keyword evidence="5" id="KW-0256">Endoplasmic reticulum</keyword>
<keyword evidence="10" id="KW-0456">Lyase</keyword>
<name>A0AAJ7XHR0_PETMA</name>
<evidence type="ECO:0000256" key="2">
    <source>
        <dbReference type="ARBA" id="ARBA00012248"/>
    </source>
</evidence>